<feature type="repeat" description="WD" evidence="3">
    <location>
        <begin position="250"/>
        <end position="284"/>
    </location>
</feature>
<name>G8XZC9_PICSO</name>
<dbReference type="PROSITE" id="PS50082">
    <property type="entry name" value="WD_REPEATS_2"/>
    <property type="match status" value="1"/>
</dbReference>
<accession>G8XZC9</accession>
<dbReference type="HOGENOM" id="CLU_038526_2_0_1"/>
<dbReference type="SMART" id="SM00320">
    <property type="entry name" value="WD40"/>
    <property type="match status" value="3"/>
</dbReference>
<dbReference type="FunCoup" id="G8XZC9">
    <property type="interactions" value="410"/>
</dbReference>
<organism evidence="4 5">
    <name type="scientific">Pichia sorbitophila (strain ATCC MYA-4447 / BCRC 22081 / CBS 7064 / NBRC 10061 / NRRL Y-12695)</name>
    <name type="common">Hybrid yeast</name>
    <dbReference type="NCBI Taxonomy" id="559304"/>
    <lineage>
        <taxon>Eukaryota</taxon>
        <taxon>Fungi</taxon>
        <taxon>Dikarya</taxon>
        <taxon>Ascomycota</taxon>
        <taxon>Saccharomycotina</taxon>
        <taxon>Pichiomycetes</taxon>
        <taxon>Debaryomycetaceae</taxon>
        <taxon>Millerozyma</taxon>
    </lineage>
</organism>
<keyword evidence="1 3" id="KW-0853">WD repeat</keyword>
<keyword evidence="2" id="KW-0677">Repeat</keyword>
<proteinExistence type="predicted"/>
<evidence type="ECO:0000313" key="4">
    <source>
        <dbReference type="EMBL" id="CCE87038.1"/>
    </source>
</evidence>
<dbReference type="Pfam" id="PF00400">
    <property type="entry name" value="WD40"/>
    <property type="match status" value="2"/>
</dbReference>
<evidence type="ECO:0000313" key="5">
    <source>
        <dbReference type="Proteomes" id="UP000005222"/>
    </source>
</evidence>
<dbReference type="eggNOG" id="KOG1036">
    <property type="taxonomic scope" value="Eukaryota"/>
</dbReference>
<dbReference type="InterPro" id="IPR036322">
    <property type="entry name" value="WD40_repeat_dom_sf"/>
</dbReference>
<reference evidence="4 5" key="1">
    <citation type="journal article" date="2012" name="G3 (Bethesda)">
        <title>Pichia sorbitophila, an interspecies yeast hybrid reveals early steps of genome resolution following polyploidization.</title>
        <authorList>
            <person name="Leh Louis V."/>
            <person name="Despons L."/>
            <person name="Friedrich A."/>
            <person name="Martin T."/>
            <person name="Durrens P."/>
            <person name="Casaregola S."/>
            <person name="Neuveglise C."/>
            <person name="Fairhead C."/>
            <person name="Marck C."/>
            <person name="Cruz J.A."/>
            <person name="Straub M.L."/>
            <person name="Kugler V."/>
            <person name="Sacerdot C."/>
            <person name="Uzunov Z."/>
            <person name="Thierry A."/>
            <person name="Weiss S."/>
            <person name="Bleykasten C."/>
            <person name="De Montigny J."/>
            <person name="Jacques N."/>
            <person name="Jung P."/>
            <person name="Lemaire M."/>
            <person name="Mallet S."/>
            <person name="Morel G."/>
            <person name="Richard G.F."/>
            <person name="Sarkar A."/>
            <person name="Savel G."/>
            <person name="Schacherer J."/>
            <person name="Seret M.L."/>
            <person name="Talla E."/>
            <person name="Samson G."/>
            <person name="Jubin C."/>
            <person name="Poulain J."/>
            <person name="Vacherie B."/>
            <person name="Barbe V."/>
            <person name="Pelletier E."/>
            <person name="Sherman D.J."/>
            <person name="Westhof E."/>
            <person name="Weissenbach J."/>
            <person name="Baret P.V."/>
            <person name="Wincker P."/>
            <person name="Gaillardin C."/>
            <person name="Dujon B."/>
            <person name="Souciet J.L."/>
        </authorList>
    </citation>
    <scope>NUCLEOTIDE SEQUENCE [LARGE SCALE GENOMIC DNA]</scope>
    <source>
        <strain evidence="5">ATCC MYA-4447 / BCRC 22081 / CBS 7064 / NBRC 10061 / NRRL Y-12695</strain>
    </source>
</reference>
<dbReference type="PANTHER" id="PTHR10971">
    <property type="entry name" value="MRNA EXPORT FACTOR AND BUB3"/>
    <property type="match status" value="1"/>
</dbReference>
<dbReference type="OrthoDB" id="10262475at2759"/>
<protein>
    <submittedName>
        <fullName evidence="4">Piso0_005573 protein</fullName>
    </submittedName>
</protein>
<dbReference type="EMBL" id="FO082046">
    <property type="protein sequence ID" value="CCE87038.1"/>
    <property type="molecule type" value="Genomic_DNA"/>
</dbReference>
<gene>
    <name evidence="4" type="primary">Piso0_005573</name>
    <name evidence="4" type="ORF">GNLVRS01_PISO0N17877g</name>
</gene>
<dbReference type="STRING" id="559304.G8XZC9"/>
<evidence type="ECO:0000256" key="3">
    <source>
        <dbReference type="PROSITE-ProRule" id="PRU00221"/>
    </source>
</evidence>
<dbReference type="InParanoid" id="G8XZC9"/>
<keyword evidence="5" id="KW-1185">Reference proteome</keyword>
<dbReference type="SUPFAM" id="SSF50978">
    <property type="entry name" value="WD40 repeat-like"/>
    <property type="match status" value="1"/>
</dbReference>
<dbReference type="OMA" id="ENECKPK"/>
<evidence type="ECO:0000256" key="2">
    <source>
        <dbReference type="ARBA" id="ARBA00022737"/>
    </source>
</evidence>
<dbReference type="Proteomes" id="UP000005222">
    <property type="component" value="Chromosome N"/>
</dbReference>
<dbReference type="Gene3D" id="2.130.10.10">
    <property type="entry name" value="YVTN repeat-like/Quinoprotein amine dehydrogenase"/>
    <property type="match status" value="1"/>
</dbReference>
<evidence type="ECO:0000256" key="1">
    <source>
        <dbReference type="ARBA" id="ARBA00022574"/>
    </source>
</evidence>
<dbReference type="InterPro" id="IPR001680">
    <property type="entry name" value="WD40_rpt"/>
</dbReference>
<dbReference type="InterPro" id="IPR015943">
    <property type="entry name" value="WD40/YVTN_repeat-like_dom_sf"/>
</dbReference>
<dbReference type="AlphaFoldDB" id="G8XZC9"/>
<sequence>MSGDTVIELDVPDNLEILSDLKFVSNQTNLLACSWDNRVLLYDCSDVNNKSPINVLQTEDTPLSVAFGPGNSTFIGFLDGTIRELDYENIKLHRCNSLSHDREDVSHGINNLVNVQSGTTMFAASTFSGRLEVVDTRIRSPVSSRQCEKKILKMDATNQYLAVGMSDRRVEIYDHRNWTEPYQIRESGLRYQIQDLQCFPTGEGFAISSIDGRVAIEYFDPSELSQARKYAFKCHRHLDKEAQRDLVHPVNSILFSRRYNTLFTSGSDGHVCLWNWQKRKRMRQYPKLSYSDGATQSIVRTAIQENDTVLAIGTSDESYKSANSIEESTGGVKRGSKIYLRYLKETECLPKH</sequence>